<dbReference type="CDD" id="cd06464">
    <property type="entry name" value="ACD_sHsps-like"/>
    <property type="match status" value="1"/>
</dbReference>
<protein>
    <submittedName>
        <fullName evidence="4">Heat-shock protein Hsp20</fullName>
    </submittedName>
</protein>
<dbReference type="InterPro" id="IPR031107">
    <property type="entry name" value="Small_HSP"/>
</dbReference>
<dbReference type="EMBL" id="PYVN01000008">
    <property type="protein sequence ID" value="PTB86669.1"/>
    <property type="molecule type" value="Genomic_DNA"/>
</dbReference>
<dbReference type="PANTHER" id="PTHR11527">
    <property type="entry name" value="HEAT-SHOCK PROTEIN 20 FAMILY MEMBER"/>
    <property type="match status" value="1"/>
</dbReference>
<dbReference type="AlphaFoldDB" id="A0A2T4CYQ4"/>
<dbReference type="PROSITE" id="PS01031">
    <property type="entry name" value="SHSP"/>
    <property type="match status" value="1"/>
</dbReference>
<reference evidence="4" key="1">
    <citation type="submission" date="2018-03" db="EMBL/GenBank/DDBJ databases">
        <title>Cross-interface Injection: A General Nanoliter Liquid Handling Method Applied to Single Cells Genome Amplification Automated Nanoliter Liquid Handling Applied to Single Cell Multiple Displacement Amplification.</title>
        <authorList>
            <person name="Yun J."/>
            <person name="Xu P."/>
            <person name="Xu J."/>
            <person name="Dai X."/>
            <person name="Wang Y."/>
            <person name="Zheng X."/>
            <person name="Cao C."/>
            <person name="Yi Q."/>
            <person name="Zhu Y."/>
            <person name="Wang L."/>
            <person name="Dong Z."/>
            <person name="Huang Y."/>
            <person name="Huang L."/>
            <person name="Du W."/>
        </authorList>
    </citation>
    <scope>NUCLEOTIDE SEQUENCE [LARGE SCALE GENOMIC DNA]</scope>
    <source>
        <strain evidence="4">Z-D3-2</strain>
    </source>
</reference>
<comment type="caution">
    <text evidence="4">The sequence shown here is derived from an EMBL/GenBank/DDBJ whole genome shotgun (WGS) entry which is preliminary data.</text>
</comment>
<dbReference type="InterPro" id="IPR008978">
    <property type="entry name" value="HSP20-like_chaperone"/>
</dbReference>
<gene>
    <name evidence="4" type="ORF">C9940_01440</name>
</gene>
<evidence type="ECO:0000313" key="4">
    <source>
        <dbReference type="EMBL" id="PTB86669.1"/>
    </source>
</evidence>
<sequence>MIGQYKPLSLINDLQRELSNFFPSSAIANFDSEEWSPAVDITDEEDKFVIKADLPGVKSEDIKVTVENDVLTIKGERESEKREQSNNYKRIERFSGSFMRRFTLPEAANLEKIKAKTTDGVLELTVPKKAKAQAKPLEIKVEK</sequence>
<feature type="domain" description="SHSP" evidence="3">
    <location>
        <begin position="30"/>
        <end position="142"/>
    </location>
</feature>
<comment type="similarity">
    <text evidence="1 2">Belongs to the small heat shock protein (HSP20) family.</text>
</comment>
<organism evidence="4">
    <name type="scientific">Pseudidiomarina aestuarii</name>
    <dbReference type="NCBI Taxonomy" id="624146"/>
    <lineage>
        <taxon>Bacteria</taxon>
        <taxon>Pseudomonadati</taxon>
        <taxon>Pseudomonadota</taxon>
        <taxon>Gammaproteobacteria</taxon>
        <taxon>Alteromonadales</taxon>
        <taxon>Idiomarinaceae</taxon>
        <taxon>Pseudidiomarina</taxon>
    </lineage>
</organism>
<evidence type="ECO:0000259" key="3">
    <source>
        <dbReference type="PROSITE" id="PS01031"/>
    </source>
</evidence>
<dbReference type="Pfam" id="PF00011">
    <property type="entry name" value="HSP20"/>
    <property type="match status" value="1"/>
</dbReference>
<accession>A0A2T4CYQ4</accession>
<dbReference type="Gene3D" id="2.60.40.790">
    <property type="match status" value="1"/>
</dbReference>
<dbReference type="SUPFAM" id="SSF49764">
    <property type="entry name" value="HSP20-like chaperones"/>
    <property type="match status" value="1"/>
</dbReference>
<evidence type="ECO:0000256" key="1">
    <source>
        <dbReference type="PROSITE-ProRule" id="PRU00285"/>
    </source>
</evidence>
<dbReference type="InterPro" id="IPR002068">
    <property type="entry name" value="A-crystallin/Hsp20_dom"/>
</dbReference>
<name>A0A2T4CYQ4_9GAMM</name>
<evidence type="ECO:0000256" key="2">
    <source>
        <dbReference type="RuleBase" id="RU003616"/>
    </source>
</evidence>
<proteinExistence type="inferred from homology"/>